<name>A0A382I8M2_9ZZZZ</name>
<accession>A0A382I8M2</accession>
<organism evidence="2">
    <name type="scientific">marine metagenome</name>
    <dbReference type="NCBI Taxonomy" id="408172"/>
    <lineage>
        <taxon>unclassified sequences</taxon>
        <taxon>metagenomes</taxon>
        <taxon>ecological metagenomes</taxon>
    </lineage>
</organism>
<gene>
    <name evidence="2" type="ORF">METZ01_LOCUS248421</name>
</gene>
<sequence length="107" mass="11912">MIDILALIILASLSKPDVLTLKSGESYEGEFIRKKGTEIIFKVESDELGFVKKKFPISDIETIKTDKWGVLTYPFDKPQKIFIANAVACCVMPIIIFWAITTPGADS</sequence>
<evidence type="ECO:0000313" key="2">
    <source>
        <dbReference type="EMBL" id="SVB95567.1"/>
    </source>
</evidence>
<dbReference type="EMBL" id="UINC01065664">
    <property type="protein sequence ID" value="SVB95567.1"/>
    <property type="molecule type" value="Genomic_DNA"/>
</dbReference>
<evidence type="ECO:0000256" key="1">
    <source>
        <dbReference type="SAM" id="Phobius"/>
    </source>
</evidence>
<dbReference type="AlphaFoldDB" id="A0A382I8M2"/>
<keyword evidence="1" id="KW-0472">Membrane</keyword>
<keyword evidence="1" id="KW-1133">Transmembrane helix</keyword>
<protein>
    <submittedName>
        <fullName evidence="2">Uncharacterized protein</fullName>
    </submittedName>
</protein>
<feature type="transmembrane region" description="Helical" evidence="1">
    <location>
        <begin position="81"/>
        <end position="100"/>
    </location>
</feature>
<reference evidence="2" key="1">
    <citation type="submission" date="2018-05" db="EMBL/GenBank/DDBJ databases">
        <authorList>
            <person name="Lanie J.A."/>
            <person name="Ng W.-L."/>
            <person name="Kazmierczak K.M."/>
            <person name="Andrzejewski T.M."/>
            <person name="Davidsen T.M."/>
            <person name="Wayne K.J."/>
            <person name="Tettelin H."/>
            <person name="Glass J.I."/>
            <person name="Rusch D."/>
            <person name="Podicherti R."/>
            <person name="Tsui H.-C.T."/>
            <person name="Winkler M.E."/>
        </authorList>
    </citation>
    <scope>NUCLEOTIDE SEQUENCE</scope>
</reference>
<keyword evidence="1" id="KW-0812">Transmembrane</keyword>
<proteinExistence type="predicted"/>